<dbReference type="Pfam" id="PF02752">
    <property type="entry name" value="Arrestin_C"/>
    <property type="match status" value="1"/>
</dbReference>
<gene>
    <name evidence="4" type="ORF">BGW38_009528</name>
</gene>
<dbReference type="AlphaFoldDB" id="A0A9P6FXS1"/>
<dbReference type="GO" id="GO:0005886">
    <property type="term" value="C:plasma membrane"/>
    <property type="evidence" value="ECO:0007669"/>
    <property type="project" value="TreeGrafter"/>
</dbReference>
<evidence type="ECO:0000313" key="4">
    <source>
        <dbReference type="EMBL" id="KAF9583412.1"/>
    </source>
</evidence>
<dbReference type="Proteomes" id="UP000780801">
    <property type="component" value="Unassembled WGS sequence"/>
</dbReference>
<evidence type="ECO:0000259" key="3">
    <source>
        <dbReference type="Pfam" id="PF02752"/>
    </source>
</evidence>
<dbReference type="SUPFAM" id="SSF81296">
    <property type="entry name" value="E set domains"/>
    <property type="match status" value="1"/>
</dbReference>
<dbReference type="GO" id="GO:0030674">
    <property type="term" value="F:protein-macromolecule adaptor activity"/>
    <property type="evidence" value="ECO:0007669"/>
    <property type="project" value="TreeGrafter"/>
</dbReference>
<feature type="region of interest" description="Disordered" evidence="1">
    <location>
        <begin position="1"/>
        <end position="68"/>
    </location>
</feature>
<evidence type="ECO:0000256" key="1">
    <source>
        <dbReference type="SAM" id="MobiDB-lite"/>
    </source>
</evidence>
<feature type="compositionally biased region" description="Pro residues" evidence="1">
    <location>
        <begin position="535"/>
        <end position="549"/>
    </location>
</feature>
<dbReference type="Pfam" id="PF00339">
    <property type="entry name" value="Arrestin_N"/>
    <property type="match status" value="1"/>
</dbReference>
<dbReference type="PANTHER" id="PTHR11188:SF17">
    <property type="entry name" value="FI21816P1"/>
    <property type="match status" value="1"/>
</dbReference>
<evidence type="ECO:0000259" key="2">
    <source>
        <dbReference type="Pfam" id="PF00339"/>
    </source>
</evidence>
<dbReference type="GO" id="GO:0005829">
    <property type="term" value="C:cytosol"/>
    <property type="evidence" value="ECO:0007669"/>
    <property type="project" value="TreeGrafter"/>
</dbReference>
<dbReference type="GO" id="GO:0070086">
    <property type="term" value="P:ubiquitin-dependent endocytosis"/>
    <property type="evidence" value="ECO:0007669"/>
    <property type="project" value="TreeGrafter"/>
</dbReference>
<evidence type="ECO:0000313" key="5">
    <source>
        <dbReference type="Proteomes" id="UP000780801"/>
    </source>
</evidence>
<feature type="compositionally biased region" description="Low complexity" evidence="1">
    <location>
        <begin position="516"/>
        <end position="534"/>
    </location>
</feature>
<evidence type="ECO:0008006" key="6">
    <source>
        <dbReference type="Google" id="ProtNLM"/>
    </source>
</evidence>
<name>A0A9P6FXS1_9FUNG</name>
<proteinExistence type="predicted"/>
<dbReference type="InterPro" id="IPR050357">
    <property type="entry name" value="Arrestin_domain-protein"/>
</dbReference>
<dbReference type="InterPro" id="IPR014752">
    <property type="entry name" value="Arrestin-like_C"/>
</dbReference>
<dbReference type="PANTHER" id="PTHR11188">
    <property type="entry name" value="ARRESTIN DOMAIN CONTAINING PROTEIN"/>
    <property type="match status" value="1"/>
</dbReference>
<dbReference type="OrthoDB" id="2333384at2759"/>
<dbReference type="InterPro" id="IPR011021">
    <property type="entry name" value="Arrestin-like_N"/>
</dbReference>
<feature type="domain" description="Arrestin C-terminal-like" evidence="3">
    <location>
        <begin position="292"/>
        <end position="425"/>
    </location>
</feature>
<feature type="domain" description="Arrestin-like N-terminal" evidence="2">
    <location>
        <begin position="146"/>
        <end position="257"/>
    </location>
</feature>
<accession>A0A9P6FXS1</accession>
<reference evidence="4" key="1">
    <citation type="journal article" date="2020" name="Fungal Divers.">
        <title>Resolving the Mortierellaceae phylogeny through synthesis of multi-gene phylogenetics and phylogenomics.</title>
        <authorList>
            <person name="Vandepol N."/>
            <person name="Liber J."/>
            <person name="Desiro A."/>
            <person name="Na H."/>
            <person name="Kennedy M."/>
            <person name="Barry K."/>
            <person name="Grigoriev I.V."/>
            <person name="Miller A.N."/>
            <person name="O'Donnell K."/>
            <person name="Stajich J.E."/>
            <person name="Bonito G."/>
        </authorList>
    </citation>
    <scope>NUCLEOTIDE SEQUENCE</scope>
    <source>
        <strain evidence="4">KOD1015</strain>
    </source>
</reference>
<protein>
    <recommendedName>
        <fullName evidence="6">Arrestin-like N-terminal domain-containing protein</fullName>
    </recommendedName>
</protein>
<feature type="compositionally biased region" description="Low complexity" evidence="1">
    <location>
        <begin position="44"/>
        <end position="68"/>
    </location>
</feature>
<dbReference type="GO" id="GO:0031625">
    <property type="term" value="F:ubiquitin protein ligase binding"/>
    <property type="evidence" value="ECO:0007669"/>
    <property type="project" value="TreeGrafter"/>
</dbReference>
<comment type="caution">
    <text evidence="4">The sequence shown here is derived from an EMBL/GenBank/DDBJ whole genome shotgun (WGS) entry which is preliminary data.</text>
</comment>
<dbReference type="InterPro" id="IPR011022">
    <property type="entry name" value="Arrestin_C-like"/>
</dbReference>
<keyword evidence="5" id="KW-1185">Reference proteome</keyword>
<sequence>MGRELFAADNDDLTLTIPATRPINPPPFSEASSSSPPRQGVRFSPTVSHSASPSTSPSASPSATAARTSSSPVSAQTFMFAPTNTQFIQSMTSPFSFFSNGHLSHGESGNNSHLAYSPQGIVGPPPKTLRIELPSHDVVLMTGRTTKLEGIVYLTLLKPTKVKSLHLEFSGRSSVTWVDDSSFAPAIRHSTAPHIEHTWFLISHEHKQPPTLLQPGQHAFPFSLDLPDTLPESLSLSHGRVSYRLSATLTKPGISFNPANTSTNVYILRRYPANSQLSRQFQQGSRVVGEPDDKIQYRISVPQVRVPLGSKLPLQVTLISPGQQTTVQVLQVGLWECVVYNVDGRERVDLRLVKIQKSEGWPHEIQDGQSSNDAVTWSKVLLFDMPAMGPELNQCNPSTDNTLMKVTHLLRFTILGCEGAKRYRIERELHLMTLAFEDEEERLNVTAGDEELPSYLTSFTTPRVSLDSERDLNLLDDDVLRGLVDATIHLPTYDESEVVEMSSRNPSRDGSRSNSPERPSPGLESPSLPSAVSTQPPPMFTPPSPPPSPLTRSSDHHDSLNQQPIPPARSSPRLQSRHPSANYRLWFPSA</sequence>
<organism evidence="4 5">
    <name type="scientific">Lunasporangiospora selenospora</name>
    <dbReference type="NCBI Taxonomy" id="979761"/>
    <lineage>
        <taxon>Eukaryota</taxon>
        <taxon>Fungi</taxon>
        <taxon>Fungi incertae sedis</taxon>
        <taxon>Mucoromycota</taxon>
        <taxon>Mortierellomycotina</taxon>
        <taxon>Mortierellomycetes</taxon>
        <taxon>Mortierellales</taxon>
        <taxon>Mortierellaceae</taxon>
        <taxon>Lunasporangiospora</taxon>
    </lineage>
</organism>
<dbReference type="InterPro" id="IPR014756">
    <property type="entry name" value="Ig_E-set"/>
</dbReference>
<dbReference type="Gene3D" id="2.60.40.640">
    <property type="match status" value="1"/>
</dbReference>
<feature type="region of interest" description="Disordered" evidence="1">
    <location>
        <begin position="497"/>
        <end position="590"/>
    </location>
</feature>
<dbReference type="EMBL" id="JAABOA010000706">
    <property type="protein sequence ID" value="KAF9583412.1"/>
    <property type="molecule type" value="Genomic_DNA"/>
</dbReference>